<dbReference type="InterPro" id="IPR023809">
    <property type="entry name" value="Thiopep_bacteriocin_synth_dom"/>
</dbReference>
<protein>
    <recommendedName>
        <fullName evidence="1">Thiopeptide-type bacteriocin biosynthesis domain-containing protein</fullName>
    </recommendedName>
</protein>
<evidence type="ECO:0000313" key="2">
    <source>
        <dbReference type="EMBL" id="NLJ17623.1"/>
    </source>
</evidence>
<dbReference type="EMBL" id="JAAYSM010000062">
    <property type="protein sequence ID" value="NLJ17623.1"/>
    <property type="molecule type" value="Genomic_DNA"/>
</dbReference>
<name>A0A7X8GZF7_9LACT</name>
<reference evidence="2 3" key="1">
    <citation type="journal article" date="2020" name="Biotechnol. Biofuels">
        <title>New insights from the biogas microbiome by comprehensive genome-resolved metagenomics of nearly 1600 species originating from multiple anaerobic digesters.</title>
        <authorList>
            <person name="Campanaro S."/>
            <person name="Treu L."/>
            <person name="Rodriguez-R L.M."/>
            <person name="Kovalovszki A."/>
            <person name="Ziels R.M."/>
            <person name="Maus I."/>
            <person name="Zhu X."/>
            <person name="Kougias P.G."/>
            <person name="Basile A."/>
            <person name="Luo G."/>
            <person name="Schluter A."/>
            <person name="Konstantinidis K.T."/>
            <person name="Angelidaki I."/>
        </authorList>
    </citation>
    <scope>NUCLEOTIDE SEQUENCE [LARGE SCALE GENOMIC DNA]</scope>
    <source>
        <strain evidence="2">AS23ysBPME_34</strain>
    </source>
</reference>
<gene>
    <name evidence="2" type="ORF">GX355_02060</name>
</gene>
<dbReference type="AlphaFoldDB" id="A0A7X8GZF7"/>
<evidence type="ECO:0000259" key="1">
    <source>
        <dbReference type="Pfam" id="PF14028"/>
    </source>
</evidence>
<proteinExistence type="predicted"/>
<dbReference type="Proteomes" id="UP000541058">
    <property type="component" value="Unassembled WGS sequence"/>
</dbReference>
<feature type="domain" description="Thiopeptide-type bacteriocin biosynthesis" evidence="1">
    <location>
        <begin position="12"/>
        <end position="190"/>
    </location>
</feature>
<evidence type="ECO:0000313" key="3">
    <source>
        <dbReference type="Proteomes" id="UP000541058"/>
    </source>
</evidence>
<accession>A0A7X8GZF7</accession>
<organism evidence="2 3">
    <name type="scientific">Globicatella sulfidifaciens</name>
    <dbReference type="NCBI Taxonomy" id="136093"/>
    <lineage>
        <taxon>Bacteria</taxon>
        <taxon>Bacillati</taxon>
        <taxon>Bacillota</taxon>
        <taxon>Bacilli</taxon>
        <taxon>Lactobacillales</taxon>
        <taxon>Aerococcaceae</taxon>
        <taxon>Globicatella</taxon>
    </lineage>
</organism>
<sequence length="212" mass="25940">MFYLENYEDVRIAEVEKMFENELFGSELVMRYSKRKFCPEYLRYGGSNSLNDYLKISMLESELIMELFQKQNESNRLLDTRYNIYKWHVMKILSYFDRILQNKMMNNKYNVKNGKKQNTFHKYKKDNFFDLLEISRKFNNTKWHNLQEITFRYLKSVSEDETNDLSISDIFNTVIHMFFNRIVGVNLESEKKTNEEIKILKDYSFYSKNKFF</sequence>
<dbReference type="Pfam" id="PF14028">
    <property type="entry name" value="Lant_dehydr_C"/>
    <property type="match status" value="1"/>
</dbReference>
<comment type="caution">
    <text evidence="2">The sequence shown here is derived from an EMBL/GenBank/DDBJ whole genome shotgun (WGS) entry which is preliminary data.</text>
</comment>